<evidence type="ECO:0000313" key="2">
    <source>
        <dbReference type="Proteomes" id="UP000308444"/>
    </source>
</evidence>
<sequence length="80" mass="9094">LAKTISKFNLLYPININVMTNNMQKVVGDESIIAEKSTLLAPIKVFPQEYPNIRCRSVDFMLSDNEEALISNLYSEIQTD</sequence>
<organism evidence="1 2">
    <name type="scientific">Bacillus cereus</name>
    <dbReference type="NCBI Taxonomy" id="1396"/>
    <lineage>
        <taxon>Bacteria</taxon>
        <taxon>Bacillati</taxon>
        <taxon>Bacillota</taxon>
        <taxon>Bacilli</taxon>
        <taxon>Bacillales</taxon>
        <taxon>Bacillaceae</taxon>
        <taxon>Bacillus</taxon>
        <taxon>Bacillus cereus group</taxon>
    </lineage>
</organism>
<dbReference type="Gene3D" id="3.40.50.720">
    <property type="entry name" value="NAD(P)-binding Rossmann-like Domain"/>
    <property type="match status" value="1"/>
</dbReference>
<protein>
    <submittedName>
        <fullName evidence="1">Uncharacterized protein</fullName>
    </submittedName>
</protein>
<dbReference type="EMBL" id="SZOH01002004">
    <property type="protein sequence ID" value="TKI97654.1"/>
    <property type="molecule type" value="Genomic_DNA"/>
</dbReference>
<proteinExistence type="predicted"/>
<accession>A0A9X9F4A9</accession>
<gene>
    <name evidence="1" type="ORF">FC695_24975</name>
</gene>
<evidence type="ECO:0000313" key="1">
    <source>
        <dbReference type="EMBL" id="TKI97654.1"/>
    </source>
</evidence>
<feature type="non-terminal residue" evidence="1">
    <location>
        <position position="1"/>
    </location>
</feature>
<name>A0A9X9F4A9_BACCE</name>
<reference evidence="1 2" key="1">
    <citation type="journal article" date="2019" name="Environ. Microbiol.">
        <title>An active ?-lactamase is a part of an orchestrated cell wall stress resistance network of Bacillus subtilis and related rhizosphere species.</title>
        <authorList>
            <person name="Bucher T."/>
            <person name="Keren-Paz A."/>
            <person name="Hausser J."/>
            <person name="Olender T."/>
            <person name="Cytryn E."/>
            <person name="Kolodkin-Gal I."/>
        </authorList>
    </citation>
    <scope>NUCLEOTIDE SEQUENCE [LARGE SCALE GENOMIC DNA]</scope>
    <source>
        <strain evidence="1 2">I32</strain>
    </source>
</reference>
<dbReference type="AlphaFoldDB" id="A0A9X9F4A9"/>
<dbReference type="Proteomes" id="UP000308444">
    <property type="component" value="Unassembled WGS sequence"/>
</dbReference>
<comment type="caution">
    <text evidence="1">The sequence shown here is derived from an EMBL/GenBank/DDBJ whole genome shotgun (WGS) entry which is preliminary data.</text>
</comment>
<feature type="non-terminal residue" evidence="1">
    <location>
        <position position="80"/>
    </location>
</feature>